<feature type="compositionally biased region" description="Basic and acidic residues" evidence="10">
    <location>
        <begin position="600"/>
        <end position="623"/>
    </location>
</feature>
<keyword evidence="7" id="KW-0238">DNA-binding</keyword>
<dbReference type="PANTHER" id="PTHR31576:SF2">
    <property type="entry name" value="TATA BOX-BINDING PROTEIN-ASSOCIATED FACTOR RNA POLYMERASE I SUBUNIT B"/>
    <property type="match status" value="1"/>
</dbReference>
<keyword evidence="3" id="KW-0479">Metal-binding</keyword>
<accession>A0ABR0XKK9</accession>
<evidence type="ECO:0000256" key="4">
    <source>
        <dbReference type="ARBA" id="ARBA00022771"/>
    </source>
</evidence>
<keyword evidence="5" id="KW-0862">Zinc</keyword>
<dbReference type="EMBL" id="JABTTQ020000004">
    <property type="protein sequence ID" value="KAK6159523.1"/>
    <property type="molecule type" value="Genomic_DNA"/>
</dbReference>
<feature type="domain" description="Rrn7/TAF1B N-terminal cyclin" evidence="12">
    <location>
        <begin position="181"/>
        <end position="325"/>
    </location>
</feature>
<feature type="compositionally biased region" description="Polar residues" evidence="10">
    <location>
        <begin position="558"/>
        <end position="568"/>
    </location>
</feature>
<dbReference type="PANTHER" id="PTHR31576">
    <property type="entry name" value="TATA BOX-BINDING PROTEIN-ASSOCIATED FACTOR RNA POLYMERASE I SUBUNIT B"/>
    <property type="match status" value="1"/>
</dbReference>
<comment type="similarity">
    <text evidence="2">Belongs to the RRN7/TAF1B family.</text>
</comment>
<feature type="region of interest" description="Disordered" evidence="10">
    <location>
        <begin position="552"/>
        <end position="623"/>
    </location>
</feature>
<proteinExistence type="inferred from homology"/>
<dbReference type="InterPro" id="IPR033599">
    <property type="entry name" value="TAF1B/Rrn7"/>
</dbReference>
<keyword evidence="9" id="KW-0539">Nucleus</keyword>
<name>A0ABR0XKK9_REHGL</name>
<dbReference type="Pfam" id="PF11781">
    <property type="entry name" value="Zn_ribbon_RRN7"/>
    <property type="match status" value="1"/>
</dbReference>
<comment type="caution">
    <text evidence="13">The sequence shown here is derived from an EMBL/GenBank/DDBJ whole genome shotgun (WGS) entry which is preliminary data.</text>
</comment>
<evidence type="ECO:0000256" key="8">
    <source>
        <dbReference type="ARBA" id="ARBA00023163"/>
    </source>
</evidence>
<keyword evidence="8" id="KW-0804">Transcription</keyword>
<evidence type="ECO:0000256" key="9">
    <source>
        <dbReference type="ARBA" id="ARBA00023242"/>
    </source>
</evidence>
<evidence type="ECO:0000256" key="3">
    <source>
        <dbReference type="ARBA" id="ARBA00022723"/>
    </source>
</evidence>
<feature type="compositionally biased region" description="Basic and acidic residues" evidence="10">
    <location>
        <begin position="572"/>
        <end position="591"/>
    </location>
</feature>
<dbReference type="Pfam" id="PF20644">
    <property type="entry name" value="Rrn7_cyclin_N"/>
    <property type="match status" value="1"/>
</dbReference>
<evidence type="ECO:0000256" key="1">
    <source>
        <dbReference type="ARBA" id="ARBA00004604"/>
    </source>
</evidence>
<keyword evidence="4" id="KW-0863">Zinc-finger</keyword>
<evidence type="ECO:0000313" key="13">
    <source>
        <dbReference type="EMBL" id="KAK6159523.1"/>
    </source>
</evidence>
<evidence type="ECO:0000256" key="7">
    <source>
        <dbReference type="ARBA" id="ARBA00023125"/>
    </source>
</evidence>
<feature type="domain" description="RRN7-type" evidence="11">
    <location>
        <begin position="57"/>
        <end position="83"/>
    </location>
</feature>
<dbReference type="InterPro" id="IPR021752">
    <property type="entry name" value="TF_Rrn7_Zf"/>
</dbReference>
<reference evidence="13 14" key="1">
    <citation type="journal article" date="2021" name="Comput. Struct. Biotechnol. J.">
        <title>De novo genome assembly of the potent medicinal plant Rehmannia glutinosa using nanopore technology.</title>
        <authorList>
            <person name="Ma L."/>
            <person name="Dong C."/>
            <person name="Song C."/>
            <person name="Wang X."/>
            <person name="Zheng X."/>
            <person name="Niu Y."/>
            <person name="Chen S."/>
            <person name="Feng W."/>
        </authorList>
    </citation>
    <scope>NUCLEOTIDE SEQUENCE [LARGE SCALE GENOMIC DNA]</scope>
    <source>
        <strain evidence="13">DH-2019</strain>
    </source>
</reference>
<evidence type="ECO:0000259" key="11">
    <source>
        <dbReference type="Pfam" id="PF11781"/>
    </source>
</evidence>
<dbReference type="Proteomes" id="UP001318860">
    <property type="component" value="Unassembled WGS sequence"/>
</dbReference>
<keyword evidence="6" id="KW-0805">Transcription regulation</keyword>
<comment type="subcellular location">
    <subcellularLocation>
        <location evidence="1">Nucleus</location>
        <location evidence="1">Nucleolus</location>
    </subcellularLocation>
</comment>
<evidence type="ECO:0000256" key="5">
    <source>
        <dbReference type="ARBA" id="ARBA00022833"/>
    </source>
</evidence>
<sequence>MISSSQFRITGSQFSVHFSHFNTSSAPPLSADSAHRRRLSAANRLRLRTMVGRVERTCQVCGSNVGFTMSDDGFFYCGYCNSRADDIVDTGVDEEQFFSHYSASCNRVRPANANVIAAEPISQVKLNTSQYLDHPDIPVDDMEDVDDGVGPTGPSDFGSSRKKFSYEQYYSEIRSRYVSGIQVMIQLQCKALVEKFNVSPLVIGLIGPLWLRFLASTRVMADEWADRAVHDSEAQTQAYHSPSLNPGEVEEFQPSAQYRAEPVNIHGKRVVYVWYRSLRSTIPLSCSLAISFLVCHVAREPILPSDMLKWVLEGKLPYFAAFSEIEKQLGSHSEACPIRVSRMFRPIQAISSQKLESMAAEIAQKIGLELPTVNFYAIASRYLKQLSLPTGEILPLASRLCEWSTPTELYLSANEFRIPTRVCVMSILVVAIRILFDINGYGMWESSLSNPSCLNTRKNADDDSYLNNSEASGTKSDVPDTRLNVIKLLQILEAKYNKLDDVHAYSSDLLTYLQYCKDVVFSGLRPSYEDLEEEKLLEELWDFYLNKKDVGRLDNQEGDSSGSSGLNNKRSKVVDESKQEEVKKTMADKNTCDSSSQKSDTCHHGDQDSAHGSRPSKESPKDEAIRQLKLDMEDNKFCYIPPRVKVKRKDYLHYARRRKEVYVYAVHADYYILLRSCAKVAQVETRVMHVAVLSLERRLQWLEKRVDSLLHVKLNLNDVCDFCKDEFVQNTGDDPIDLNSS</sequence>
<protein>
    <recommendedName>
        <fullName evidence="15">TATA box-binding protein-associated factor RNA polymerase I subunit B</fullName>
    </recommendedName>
</protein>
<dbReference type="InterPro" id="IPR048540">
    <property type="entry name" value="Rrn7_cyclin_N"/>
</dbReference>
<organism evidence="13 14">
    <name type="scientific">Rehmannia glutinosa</name>
    <name type="common">Chinese foxglove</name>
    <dbReference type="NCBI Taxonomy" id="99300"/>
    <lineage>
        <taxon>Eukaryota</taxon>
        <taxon>Viridiplantae</taxon>
        <taxon>Streptophyta</taxon>
        <taxon>Embryophyta</taxon>
        <taxon>Tracheophyta</taxon>
        <taxon>Spermatophyta</taxon>
        <taxon>Magnoliopsida</taxon>
        <taxon>eudicotyledons</taxon>
        <taxon>Gunneridae</taxon>
        <taxon>Pentapetalae</taxon>
        <taxon>asterids</taxon>
        <taxon>lamiids</taxon>
        <taxon>Lamiales</taxon>
        <taxon>Orobanchaceae</taxon>
        <taxon>Rehmannieae</taxon>
        <taxon>Rehmannia</taxon>
    </lineage>
</organism>
<evidence type="ECO:0000256" key="10">
    <source>
        <dbReference type="SAM" id="MobiDB-lite"/>
    </source>
</evidence>
<evidence type="ECO:0008006" key="15">
    <source>
        <dbReference type="Google" id="ProtNLM"/>
    </source>
</evidence>
<evidence type="ECO:0000256" key="2">
    <source>
        <dbReference type="ARBA" id="ARBA00006899"/>
    </source>
</evidence>
<gene>
    <name evidence="13" type="ORF">DH2020_006837</name>
</gene>
<keyword evidence="14" id="KW-1185">Reference proteome</keyword>
<evidence type="ECO:0000256" key="6">
    <source>
        <dbReference type="ARBA" id="ARBA00023015"/>
    </source>
</evidence>
<evidence type="ECO:0000259" key="12">
    <source>
        <dbReference type="Pfam" id="PF20644"/>
    </source>
</evidence>
<evidence type="ECO:0000313" key="14">
    <source>
        <dbReference type="Proteomes" id="UP001318860"/>
    </source>
</evidence>